<dbReference type="PANTHER" id="PTHR11158">
    <property type="entry name" value="MSF1/PX19 RELATED"/>
    <property type="match status" value="1"/>
</dbReference>
<organism evidence="2 3">
    <name type="scientific">Erpetoichthys calabaricus</name>
    <name type="common">Rope fish</name>
    <name type="synonym">Calamoichthys calabaricus</name>
    <dbReference type="NCBI Taxonomy" id="27687"/>
    <lineage>
        <taxon>Eukaryota</taxon>
        <taxon>Metazoa</taxon>
        <taxon>Chordata</taxon>
        <taxon>Craniata</taxon>
        <taxon>Vertebrata</taxon>
        <taxon>Euteleostomi</taxon>
        <taxon>Actinopterygii</taxon>
        <taxon>Polypteriformes</taxon>
        <taxon>Polypteridae</taxon>
        <taxon>Erpetoichthys</taxon>
    </lineage>
</organism>
<accession>A0A8C4THB2</accession>
<evidence type="ECO:0000259" key="1">
    <source>
        <dbReference type="PROSITE" id="PS50904"/>
    </source>
</evidence>
<protein>
    <submittedName>
        <fullName evidence="2">PRELI domain containing 1a</fullName>
    </submittedName>
</protein>
<dbReference type="Proteomes" id="UP000694620">
    <property type="component" value="Chromosome 5"/>
</dbReference>
<reference evidence="2" key="1">
    <citation type="submission" date="2021-06" db="EMBL/GenBank/DDBJ databases">
        <authorList>
            <consortium name="Wellcome Sanger Institute Data Sharing"/>
        </authorList>
    </citation>
    <scope>NUCLEOTIDE SEQUENCE [LARGE SCALE GENOMIC DNA]</scope>
</reference>
<sequence length="218" mass="25314">MVKHFFSETDIKSSWDQVVSAFWQRYPNPFSKHVLTEDVIHREVTPENKLITRRLLTKTNRLPRWAEKIFPSNLSRSVFIIEDSIVDPKSKTFTTFTWNINHRRLMVRKMFFGMNSETHAWTRVQREAWISFCGIRDYFFFVMIQEFGLARFKSNQAKAMKGLEYTLANLQGIEGPSRTLKDTAKEATEKAKETALAATEKAKNLATAAAPQKSSHFV</sequence>
<dbReference type="PROSITE" id="PS50904">
    <property type="entry name" value="PRELI_MSF1"/>
    <property type="match status" value="1"/>
</dbReference>
<dbReference type="AlphaFoldDB" id="A0A8C4THB2"/>
<reference evidence="2" key="2">
    <citation type="submission" date="2025-08" db="UniProtKB">
        <authorList>
            <consortium name="Ensembl"/>
        </authorList>
    </citation>
    <scope>IDENTIFICATION</scope>
</reference>
<evidence type="ECO:0000313" key="3">
    <source>
        <dbReference type="Proteomes" id="UP000694620"/>
    </source>
</evidence>
<keyword evidence="3" id="KW-1185">Reference proteome</keyword>
<dbReference type="GO" id="GO:0005758">
    <property type="term" value="C:mitochondrial intermembrane space"/>
    <property type="evidence" value="ECO:0007669"/>
    <property type="project" value="InterPro"/>
</dbReference>
<dbReference type="InterPro" id="IPR006797">
    <property type="entry name" value="PRELI/MSF1_dom"/>
</dbReference>
<dbReference type="InterPro" id="IPR037365">
    <property type="entry name" value="Slowmo/Ups"/>
</dbReference>
<evidence type="ECO:0000313" key="2">
    <source>
        <dbReference type="Ensembl" id="ENSECRP00000029349.1"/>
    </source>
</evidence>
<gene>
    <name evidence="2" type="primary">PRELID1</name>
    <name evidence="2" type="synonym">prelid1a</name>
</gene>
<dbReference type="GeneTree" id="ENSGT00950000182810"/>
<proteinExistence type="predicted"/>
<reference evidence="2" key="3">
    <citation type="submission" date="2025-09" db="UniProtKB">
        <authorList>
            <consortium name="Ensembl"/>
        </authorList>
    </citation>
    <scope>IDENTIFICATION</scope>
</reference>
<dbReference type="Ensembl" id="ENSECRT00000029970.1">
    <property type="protein sequence ID" value="ENSECRP00000029349.1"/>
    <property type="gene ID" value="ENSECRG00000019891.1"/>
</dbReference>
<name>A0A8C4THB2_ERPCA</name>
<feature type="domain" description="PRELI/MSF1" evidence="1">
    <location>
        <begin position="2"/>
        <end position="175"/>
    </location>
</feature>
<dbReference type="Pfam" id="PF04707">
    <property type="entry name" value="PRELI"/>
    <property type="match status" value="1"/>
</dbReference>